<protein>
    <submittedName>
        <fullName evidence="1">Uncharacterized protein</fullName>
    </submittedName>
</protein>
<evidence type="ECO:0000313" key="2">
    <source>
        <dbReference type="Proteomes" id="UP001218218"/>
    </source>
</evidence>
<reference evidence="1" key="1">
    <citation type="submission" date="2023-03" db="EMBL/GenBank/DDBJ databases">
        <title>Massive genome expansion in bonnet fungi (Mycena s.s.) driven by repeated elements and novel gene families across ecological guilds.</title>
        <authorList>
            <consortium name="Lawrence Berkeley National Laboratory"/>
            <person name="Harder C.B."/>
            <person name="Miyauchi S."/>
            <person name="Viragh M."/>
            <person name="Kuo A."/>
            <person name="Thoen E."/>
            <person name="Andreopoulos B."/>
            <person name="Lu D."/>
            <person name="Skrede I."/>
            <person name="Drula E."/>
            <person name="Henrissat B."/>
            <person name="Morin E."/>
            <person name="Kohler A."/>
            <person name="Barry K."/>
            <person name="LaButti K."/>
            <person name="Morin E."/>
            <person name="Salamov A."/>
            <person name="Lipzen A."/>
            <person name="Mereny Z."/>
            <person name="Hegedus B."/>
            <person name="Baldrian P."/>
            <person name="Stursova M."/>
            <person name="Weitz H."/>
            <person name="Taylor A."/>
            <person name="Grigoriev I.V."/>
            <person name="Nagy L.G."/>
            <person name="Martin F."/>
            <person name="Kauserud H."/>
        </authorList>
    </citation>
    <scope>NUCLEOTIDE SEQUENCE</scope>
    <source>
        <strain evidence="1">CBHHK002</strain>
    </source>
</reference>
<proteinExistence type="predicted"/>
<gene>
    <name evidence="1" type="ORF">DFH08DRAFT_1013288</name>
</gene>
<keyword evidence="2" id="KW-1185">Reference proteome</keyword>
<dbReference type="Proteomes" id="UP001218218">
    <property type="component" value="Unassembled WGS sequence"/>
</dbReference>
<name>A0AAD6ZU45_9AGAR</name>
<dbReference type="AlphaFoldDB" id="A0AAD6ZU45"/>
<evidence type="ECO:0000313" key="1">
    <source>
        <dbReference type="EMBL" id="KAJ7339805.1"/>
    </source>
</evidence>
<comment type="caution">
    <text evidence="1">The sequence shown here is derived from an EMBL/GenBank/DDBJ whole genome shotgun (WGS) entry which is preliminary data.</text>
</comment>
<dbReference type="EMBL" id="JARIHO010000027">
    <property type="protein sequence ID" value="KAJ7339805.1"/>
    <property type="molecule type" value="Genomic_DNA"/>
</dbReference>
<accession>A0AAD6ZU45</accession>
<organism evidence="1 2">
    <name type="scientific">Mycena albidolilacea</name>
    <dbReference type="NCBI Taxonomy" id="1033008"/>
    <lineage>
        <taxon>Eukaryota</taxon>
        <taxon>Fungi</taxon>
        <taxon>Dikarya</taxon>
        <taxon>Basidiomycota</taxon>
        <taxon>Agaricomycotina</taxon>
        <taxon>Agaricomycetes</taxon>
        <taxon>Agaricomycetidae</taxon>
        <taxon>Agaricales</taxon>
        <taxon>Marasmiineae</taxon>
        <taxon>Mycenaceae</taxon>
        <taxon>Mycena</taxon>
    </lineage>
</organism>
<sequence length="322" mass="35611">MDTGGQVYRRYSFLCGPLWPCAGLPHRLPERPLSAQYLHGSAAQPHAEAALAIRRLAGHDIHPRLRFARCNTQTTRLLAIICDDRPRAYEHVGCVYSPRSLPAARATLRAKMLSARCTCSVHNPLSKLSAFGLRRSSFVFHPHLNTRPALLSSERLGRLTASRDSHLQTRAQRPPRAMRLAALQAAILLRAIPRRSGKLDGNCNALCSPHPADPPTLRAHCGRLLTHTHGSHRAPAPAPKPGSTSARARCRCRCRCRPPTILSCLPFFLYYYLSPSFRPSVRPSLPPSSLAPFTYSRSSLASLAPFLPLTRRYRGAAHGRLL</sequence>